<sequence length="668" mass="78157">MAFQIQTVFQGKGIDLENKLLQQKTCKLLGFLKYGQRLYLSEITIQLNEKLELLLIKDGEILKIQKYIASNSIENINQNFEQLKRLFWVGKTNCQGQKIGKWNAVWRGEKLKVGGYYNDEGEKSGNWIELFENYWDKAQVTYEGVYDNGKKKGQWTIFQKDIEIGGGMYNIEGEKTGVWIEAFENYSSWCKLRQIGKYQNGKKVGEWTQIYRNKIIGFGTYNDNQIKVGNWVDLYENFFDWGQITYKGKYSKGIKIGNWQTFQEDKKIGGGNYKEGGVKDGEWIEISNRNHEITYIGQYKNGKGYKQLYISHKNDIIGGGTYNDNGMKNGKWVELQDNYYDFGKVIYEGMYNNEKKIGKWQGIYNKNPICQGEYSFDTKIGIWTELHEHFQNGCQVKYKGEYKNGKKFKKWDTIYQYDIIGGGFYDENELKNGKWIILDENFDNLCKVIWSGQFKNGKKIGRWEIIYKDKIIGGGTYDQNGIQQGQWIELHPIFWDQQMITYNGVYWNGIKVGYWQMNQQNIKIGGGFYDDNGMKQGKWIELAEKFLQANLYVIGEYIDSKKYGKWEANLNMKLIGYGFYGNGYKNGNWIDINDPYLNTLLSYIGKYDNGKKKGNWDTFYNYNKIGGGLYGENGLKNGKWIEIDGNVNIRNKEQNIKEMEYQNDVMKQ</sequence>
<dbReference type="AlphaFoldDB" id="A0A8S1R6Z9"/>
<evidence type="ECO:0000313" key="2">
    <source>
        <dbReference type="Proteomes" id="UP000692954"/>
    </source>
</evidence>
<dbReference type="PANTHER" id="PTHR33706">
    <property type="entry name" value="MORN VARIANT REPEAT PROTEIN"/>
    <property type="match status" value="1"/>
</dbReference>
<dbReference type="Proteomes" id="UP000692954">
    <property type="component" value="Unassembled WGS sequence"/>
</dbReference>
<dbReference type="PANTHER" id="PTHR33706:SF1">
    <property type="entry name" value="TPR REPEAT PROTEIN"/>
    <property type="match status" value="1"/>
</dbReference>
<accession>A0A8S1R6Z9</accession>
<dbReference type="EMBL" id="CAJJDN010000143">
    <property type="protein sequence ID" value="CAD8123267.1"/>
    <property type="molecule type" value="Genomic_DNA"/>
</dbReference>
<dbReference type="OrthoDB" id="296734at2759"/>
<evidence type="ECO:0000313" key="1">
    <source>
        <dbReference type="EMBL" id="CAD8123267.1"/>
    </source>
</evidence>
<keyword evidence="2" id="KW-1185">Reference proteome</keyword>
<protein>
    <submittedName>
        <fullName evidence="1">Uncharacterized protein</fullName>
    </submittedName>
</protein>
<proteinExistence type="predicted"/>
<gene>
    <name evidence="1" type="ORF">PSON_ATCC_30995.1.T1430148</name>
</gene>
<name>A0A8S1R6Z9_9CILI</name>
<organism evidence="1 2">
    <name type="scientific">Paramecium sonneborni</name>
    <dbReference type="NCBI Taxonomy" id="65129"/>
    <lineage>
        <taxon>Eukaryota</taxon>
        <taxon>Sar</taxon>
        <taxon>Alveolata</taxon>
        <taxon>Ciliophora</taxon>
        <taxon>Intramacronucleata</taxon>
        <taxon>Oligohymenophorea</taxon>
        <taxon>Peniculida</taxon>
        <taxon>Parameciidae</taxon>
        <taxon>Paramecium</taxon>
    </lineage>
</organism>
<comment type="caution">
    <text evidence="1">The sequence shown here is derived from an EMBL/GenBank/DDBJ whole genome shotgun (WGS) entry which is preliminary data.</text>
</comment>
<reference evidence="1" key="1">
    <citation type="submission" date="2021-01" db="EMBL/GenBank/DDBJ databases">
        <authorList>
            <consortium name="Genoscope - CEA"/>
            <person name="William W."/>
        </authorList>
    </citation>
    <scope>NUCLEOTIDE SEQUENCE</scope>
</reference>